<feature type="region of interest" description="Disordered" evidence="1">
    <location>
        <begin position="65"/>
        <end position="101"/>
    </location>
</feature>
<dbReference type="GO" id="GO:0099402">
    <property type="term" value="P:plant organ development"/>
    <property type="evidence" value="ECO:0007669"/>
    <property type="project" value="TreeGrafter"/>
</dbReference>
<sequence>MSITSLSFSLPNNPNRFSSTKATMRVGQLFTSMEEREIEVRCECYKSYSRISVLEKVGVLEDGSVPRLDDGGSGNNSGSFPLKNDGNGIGSGGGDKGDEYEDREFEPIMKLEDVMRETEKFGATLPSDLVEATKTTGIKKLLLMQYLEFLAIRVSDEASVNASEQDVG</sequence>
<feature type="compositionally biased region" description="Low complexity" evidence="1">
    <location>
        <begin position="76"/>
        <end position="86"/>
    </location>
</feature>
<proteinExistence type="predicted"/>
<name>A0A9Q1QLM0_9CARY</name>
<dbReference type="Proteomes" id="UP001153076">
    <property type="component" value="Unassembled WGS sequence"/>
</dbReference>
<evidence type="ECO:0000313" key="2">
    <source>
        <dbReference type="EMBL" id="KAJ8446101.1"/>
    </source>
</evidence>
<comment type="caution">
    <text evidence="2">The sequence shown here is derived from an EMBL/GenBank/DDBJ whole genome shotgun (WGS) entry which is preliminary data.</text>
</comment>
<evidence type="ECO:0000313" key="3">
    <source>
        <dbReference type="Proteomes" id="UP001153076"/>
    </source>
</evidence>
<accession>A0A9Q1QLM0</accession>
<gene>
    <name evidence="2" type="ORF">Cgig2_017603</name>
</gene>
<evidence type="ECO:0000256" key="1">
    <source>
        <dbReference type="SAM" id="MobiDB-lite"/>
    </source>
</evidence>
<protein>
    <submittedName>
        <fullName evidence="2">Uncharacterized protein</fullName>
    </submittedName>
</protein>
<organism evidence="2 3">
    <name type="scientific">Carnegiea gigantea</name>
    <dbReference type="NCBI Taxonomy" id="171969"/>
    <lineage>
        <taxon>Eukaryota</taxon>
        <taxon>Viridiplantae</taxon>
        <taxon>Streptophyta</taxon>
        <taxon>Embryophyta</taxon>
        <taxon>Tracheophyta</taxon>
        <taxon>Spermatophyta</taxon>
        <taxon>Magnoliopsida</taxon>
        <taxon>eudicotyledons</taxon>
        <taxon>Gunneridae</taxon>
        <taxon>Pentapetalae</taxon>
        <taxon>Caryophyllales</taxon>
        <taxon>Cactineae</taxon>
        <taxon>Cactaceae</taxon>
        <taxon>Cactoideae</taxon>
        <taxon>Echinocereeae</taxon>
        <taxon>Carnegiea</taxon>
    </lineage>
</organism>
<dbReference type="PANTHER" id="PTHR31038:SF10">
    <property type="entry name" value="OS04G0524400 PROTEIN"/>
    <property type="match status" value="1"/>
</dbReference>
<dbReference type="PANTHER" id="PTHR31038">
    <property type="entry name" value="EXPRESSED PROTEIN-RELATED"/>
    <property type="match status" value="1"/>
</dbReference>
<reference evidence="2" key="1">
    <citation type="submission" date="2022-04" db="EMBL/GenBank/DDBJ databases">
        <title>Carnegiea gigantea Genome sequencing and assembly v2.</title>
        <authorList>
            <person name="Copetti D."/>
            <person name="Sanderson M.J."/>
            <person name="Burquez A."/>
            <person name="Wojciechowski M.F."/>
        </authorList>
    </citation>
    <scope>NUCLEOTIDE SEQUENCE</scope>
    <source>
        <strain evidence="2">SGP5-SGP5p</strain>
        <tissue evidence="2">Aerial part</tissue>
    </source>
</reference>
<dbReference type="GO" id="GO:0009706">
    <property type="term" value="C:chloroplast inner membrane"/>
    <property type="evidence" value="ECO:0007669"/>
    <property type="project" value="TreeGrafter"/>
</dbReference>
<dbReference type="AlphaFoldDB" id="A0A9Q1QLM0"/>
<keyword evidence="3" id="KW-1185">Reference proteome</keyword>
<dbReference type="EMBL" id="JAKOGI010000061">
    <property type="protein sequence ID" value="KAJ8446101.1"/>
    <property type="molecule type" value="Genomic_DNA"/>
</dbReference>